<protein>
    <submittedName>
        <fullName evidence="1">Uncharacterized protein</fullName>
    </submittedName>
</protein>
<dbReference type="EMBL" id="LT629690">
    <property type="protein sequence ID" value="SDF01956.1"/>
    <property type="molecule type" value="Genomic_DNA"/>
</dbReference>
<organism evidence="1 2">
    <name type="scientific">Terriglobus roseus</name>
    <dbReference type="NCBI Taxonomy" id="392734"/>
    <lineage>
        <taxon>Bacteria</taxon>
        <taxon>Pseudomonadati</taxon>
        <taxon>Acidobacteriota</taxon>
        <taxon>Terriglobia</taxon>
        <taxon>Terriglobales</taxon>
        <taxon>Acidobacteriaceae</taxon>
        <taxon>Terriglobus</taxon>
    </lineage>
</organism>
<dbReference type="AlphaFoldDB" id="A0A1G7HNP6"/>
<dbReference type="Proteomes" id="UP000182427">
    <property type="component" value="Chromosome I"/>
</dbReference>
<reference evidence="1 2" key="1">
    <citation type="submission" date="2016-10" db="EMBL/GenBank/DDBJ databases">
        <authorList>
            <person name="de Groot N.N."/>
        </authorList>
    </citation>
    <scope>NUCLEOTIDE SEQUENCE [LARGE SCALE GENOMIC DNA]</scope>
    <source>
        <strain evidence="1 2">GAS232</strain>
    </source>
</reference>
<evidence type="ECO:0000313" key="2">
    <source>
        <dbReference type="Proteomes" id="UP000182427"/>
    </source>
</evidence>
<proteinExistence type="predicted"/>
<accession>A0A1G7HNP6</accession>
<sequence>MVISATLVKAVWLDRFSGRGYVSRSFPPQTKKVRKCKVYVPRDRSTCWTTTVTTSALAAKTTTISGDKPVYSIPLLSPRGQYNFRGRRAPSLMPFA</sequence>
<gene>
    <name evidence="1" type="ORF">SAMN05444167_1148</name>
</gene>
<name>A0A1G7HNP6_9BACT</name>
<evidence type="ECO:0000313" key="1">
    <source>
        <dbReference type="EMBL" id="SDF01956.1"/>
    </source>
</evidence>
<keyword evidence="2" id="KW-1185">Reference proteome</keyword>